<proteinExistence type="inferred from homology"/>
<dbReference type="EMBL" id="LAQJ01000287">
    <property type="protein sequence ID" value="KKO18187.1"/>
    <property type="molecule type" value="Genomic_DNA"/>
</dbReference>
<keyword evidence="5 9" id="KW-0028">Amino-acid biosynthesis</keyword>
<evidence type="ECO:0000256" key="3">
    <source>
        <dbReference type="ARBA" id="ARBA00013080"/>
    </source>
</evidence>
<feature type="site" description="Could be important to modulate the pK values of the two catalytic cysteine residues" evidence="9">
    <location>
        <position position="163"/>
    </location>
</feature>
<evidence type="ECO:0000256" key="4">
    <source>
        <dbReference type="ARBA" id="ARBA00022490"/>
    </source>
</evidence>
<feature type="active site" description="Proton acceptor" evidence="9">
    <location>
        <position position="221"/>
    </location>
</feature>
<comment type="function">
    <text evidence="9">Catalyzes the stereoinversion of LL-2,6-diaminopimelate (L,L-DAP) to meso-diaminopimelate (meso-DAP), a precursor of L-lysine and an essential component of the bacterial peptidoglycan.</text>
</comment>
<dbReference type="HAMAP" id="MF_00197">
    <property type="entry name" value="DAP_epimerase"/>
    <property type="match status" value="1"/>
</dbReference>
<feature type="binding site" evidence="9">
    <location>
        <position position="62"/>
    </location>
    <ligand>
        <name>substrate</name>
    </ligand>
</feature>
<feature type="binding site" evidence="9">
    <location>
        <begin position="222"/>
        <end position="223"/>
    </location>
    <ligand>
        <name>substrate</name>
    </ligand>
</feature>
<evidence type="ECO:0000313" key="11">
    <source>
        <dbReference type="EMBL" id="KKO18187.1"/>
    </source>
</evidence>
<dbReference type="FunFam" id="3.10.310.10:FF:000004">
    <property type="entry name" value="Diaminopimelate epimerase"/>
    <property type="match status" value="1"/>
</dbReference>
<feature type="site" description="Could be important to modulate the pK values of the two catalytic cysteine residues" evidence="9">
    <location>
        <position position="212"/>
    </location>
</feature>
<dbReference type="PATRIC" id="fig|380242.3.peg.3873"/>
<feature type="active site" description="Proton donor" evidence="9">
    <location>
        <position position="71"/>
    </location>
</feature>
<feature type="binding site" evidence="9">
    <location>
        <begin position="72"/>
        <end position="73"/>
    </location>
    <ligand>
        <name>substrate</name>
    </ligand>
</feature>
<dbReference type="Proteomes" id="UP000034954">
    <property type="component" value="Unassembled WGS sequence"/>
</dbReference>
<dbReference type="EC" id="5.1.1.7" evidence="3 9"/>
<evidence type="ECO:0000256" key="8">
    <source>
        <dbReference type="ARBA" id="ARBA00051712"/>
    </source>
</evidence>
<sequence length="281" mass="30715">MKFTKMHGIGNDYVYINCFEEEIGVPAKLAPIISDRHFGVGSDGLILILSSAVADCRMRIFNADGSEAQMCGNGIRCVAKYVYDNKITQKNPLTVETLAGIKTVQVFTENGRVSKARVNMGKPGLMRSEIPMIGNETKVIDESLPIDKNVSFRITCVSMGNPHCVVFVDDLDGLDISKYGPEIERHRVFPERINVHFVRIHNPKEVTMKTWERGSGITMACGTGASAVCVAGVLNKKTERNVLAHLPGGDLELEWAADGNVYMTGPATEVFTGEGTFTQKG</sequence>
<evidence type="ECO:0000256" key="6">
    <source>
        <dbReference type="ARBA" id="ARBA00023154"/>
    </source>
</evidence>
<keyword evidence="4 9" id="KW-0963">Cytoplasm</keyword>
<reference evidence="11 12" key="1">
    <citation type="journal article" date="2013" name="BMC Microbiol.">
        <title>Identification of the type II cytochrome c maturation pathway in anammox bacteria by comparative genomics.</title>
        <authorList>
            <person name="Ferousi C."/>
            <person name="Speth D.R."/>
            <person name="Reimann J."/>
            <person name="Op den Camp H.J."/>
            <person name="Allen J.W."/>
            <person name="Keltjens J.T."/>
            <person name="Jetten M.S."/>
        </authorList>
    </citation>
    <scope>NUCLEOTIDE SEQUENCE [LARGE SCALE GENOMIC DNA]</scope>
    <source>
        <strain evidence="11">RU1</strain>
    </source>
</reference>
<comment type="similarity">
    <text evidence="2 9">Belongs to the diaminopimelate epimerase family.</text>
</comment>
<gene>
    <name evidence="9" type="primary">dapF</name>
    <name evidence="11" type="ORF">BROFUL_03140</name>
</gene>
<feature type="binding site" evidence="9">
    <location>
        <position position="11"/>
    </location>
    <ligand>
        <name>substrate</name>
    </ligand>
</feature>
<name>A0A0M2UQP3_9BACT</name>
<dbReference type="InterPro" id="IPR018510">
    <property type="entry name" value="DAP_epimerase_AS"/>
</dbReference>
<comment type="subunit">
    <text evidence="9">Homodimer.</text>
</comment>
<evidence type="ECO:0000313" key="12">
    <source>
        <dbReference type="Proteomes" id="UP000034954"/>
    </source>
</evidence>
<accession>A0A0M2UQP3</accession>
<dbReference type="Gene3D" id="3.10.310.10">
    <property type="entry name" value="Diaminopimelate Epimerase, Chain A, domain 1"/>
    <property type="match status" value="2"/>
</dbReference>
<dbReference type="Pfam" id="PF01678">
    <property type="entry name" value="DAP_epimerase"/>
    <property type="match status" value="2"/>
</dbReference>
<dbReference type="NCBIfam" id="TIGR00652">
    <property type="entry name" value="DapF"/>
    <property type="match status" value="1"/>
</dbReference>
<dbReference type="PANTHER" id="PTHR31689">
    <property type="entry name" value="DIAMINOPIMELATE EPIMERASE, CHLOROPLASTIC"/>
    <property type="match status" value="1"/>
</dbReference>
<feature type="binding site" evidence="9">
    <location>
        <position position="161"/>
    </location>
    <ligand>
        <name>substrate</name>
    </ligand>
</feature>
<protein>
    <recommendedName>
        <fullName evidence="3 9">Diaminopimelate epimerase</fullName>
        <shortName evidence="9">DAP epimerase</shortName>
        <ecNumber evidence="3 9">5.1.1.7</ecNumber>
    </recommendedName>
    <alternativeName>
        <fullName evidence="9">PLP-independent amino acid racemase</fullName>
    </alternativeName>
</protein>
<evidence type="ECO:0000256" key="5">
    <source>
        <dbReference type="ARBA" id="ARBA00022605"/>
    </source>
</evidence>
<dbReference type="GO" id="GO:0008837">
    <property type="term" value="F:diaminopimelate epimerase activity"/>
    <property type="evidence" value="ECO:0007669"/>
    <property type="project" value="UniProtKB-UniRule"/>
</dbReference>
<comment type="caution">
    <text evidence="9">Lacks conserved residue(s) required for the propagation of feature annotation.</text>
</comment>
<dbReference type="GO" id="GO:0005829">
    <property type="term" value="C:cytosol"/>
    <property type="evidence" value="ECO:0007669"/>
    <property type="project" value="TreeGrafter"/>
</dbReference>
<evidence type="ECO:0000256" key="2">
    <source>
        <dbReference type="ARBA" id="ARBA00010219"/>
    </source>
</evidence>
<evidence type="ECO:0000256" key="7">
    <source>
        <dbReference type="ARBA" id="ARBA00023235"/>
    </source>
</evidence>
<organism evidence="11 12">
    <name type="scientific">Candidatus Brocadia fulgida</name>
    <dbReference type="NCBI Taxonomy" id="380242"/>
    <lineage>
        <taxon>Bacteria</taxon>
        <taxon>Pseudomonadati</taxon>
        <taxon>Planctomycetota</taxon>
        <taxon>Candidatus Brocadiia</taxon>
        <taxon>Candidatus Brocadiales</taxon>
        <taxon>Candidatus Brocadiaceae</taxon>
        <taxon>Candidatus Brocadia</taxon>
    </lineage>
</organism>
<dbReference type="AlphaFoldDB" id="A0A0M2UQP3"/>
<feature type="binding site" evidence="9">
    <location>
        <position position="194"/>
    </location>
    <ligand>
        <name>substrate</name>
    </ligand>
</feature>
<evidence type="ECO:0000256" key="1">
    <source>
        <dbReference type="ARBA" id="ARBA00005196"/>
    </source>
</evidence>
<keyword evidence="12" id="KW-1185">Reference proteome</keyword>
<dbReference type="SUPFAM" id="SSF54506">
    <property type="entry name" value="Diaminopimelate epimerase-like"/>
    <property type="match status" value="1"/>
</dbReference>
<comment type="caution">
    <text evidence="11">The sequence shown here is derived from an EMBL/GenBank/DDBJ whole genome shotgun (WGS) entry which is preliminary data.</text>
</comment>
<evidence type="ECO:0000256" key="10">
    <source>
        <dbReference type="PROSITE-ProRule" id="PRU10125"/>
    </source>
</evidence>
<comment type="catalytic activity">
    <reaction evidence="8 9">
        <text>(2S,6S)-2,6-diaminopimelate = meso-2,6-diaminopimelate</text>
        <dbReference type="Rhea" id="RHEA:15393"/>
        <dbReference type="ChEBI" id="CHEBI:57609"/>
        <dbReference type="ChEBI" id="CHEBI:57791"/>
        <dbReference type="EC" id="5.1.1.7"/>
    </reaction>
</comment>
<dbReference type="GO" id="GO:0009089">
    <property type="term" value="P:lysine biosynthetic process via diaminopimelate"/>
    <property type="evidence" value="ECO:0007669"/>
    <property type="project" value="UniProtKB-UniRule"/>
</dbReference>
<keyword evidence="7 9" id="KW-0413">Isomerase</keyword>
<comment type="subcellular location">
    <subcellularLocation>
        <location evidence="9">Cytoplasm</location>
    </subcellularLocation>
</comment>
<feature type="active site" evidence="10">
    <location>
        <position position="71"/>
    </location>
</feature>
<keyword evidence="6 9" id="KW-0457">Lysine biosynthesis</keyword>
<dbReference type="PROSITE" id="PS01326">
    <property type="entry name" value="DAP_EPIMERASE"/>
    <property type="match status" value="1"/>
</dbReference>
<dbReference type="InterPro" id="IPR001653">
    <property type="entry name" value="DAP_epimerase_DapF"/>
</dbReference>
<dbReference type="PANTHER" id="PTHR31689:SF0">
    <property type="entry name" value="DIAMINOPIMELATE EPIMERASE"/>
    <property type="match status" value="1"/>
</dbReference>
<dbReference type="UniPathway" id="UPA00034">
    <property type="reaction ID" value="UER00025"/>
</dbReference>
<dbReference type="FunFam" id="3.10.310.10:FF:000001">
    <property type="entry name" value="Diaminopimelate epimerase"/>
    <property type="match status" value="1"/>
</dbReference>
<comment type="pathway">
    <text evidence="1 9">Amino-acid biosynthesis; L-lysine biosynthesis via DAP pathway; DL-2,6-diaminopimelate from LL-2,6-diaminopimelate: step 1/1.</text>
</comment>
<evidence type="ECO:0000256" key="9">
    <source>
        <dbReference type="HAMAP-Rule" id="MF_00197"/>
    </source>
</evidence>
<feature type="binding site" evidence="9">
    <location>
        <begin position="212"/>
        <end position="213"/>
    </location>
    <ligand>
        <name>substrate</name>
    </ligand>
</feature>